<comment type="caution">
    <text evidence="6">The sequence shown here is derived from an EMBL/GenBank/DDBJ whole genome shotgun (WGS) entry which is preliminary data.</text>
</comment>
<keyword evidence="2 6" id="KW-0238">DNA-binding</keyword>
<evidence type="ECO:0000256" key="4">
    <source>
        <dbReference type="SAM" id="MobiDB-lite"/>
    </source>
</evidence>
<evidence type="ECO:0000313" key="7">
    <source>
        <dbReference type="Proteomes" id="UP001240236"/>
    </source>
</evidence>
<name>A0AAE3W576_9ACTN</name>
<dbReference type="Gene3D" id="1.10.10.60">
    <property type="entry name" value="Homeodomain-like"/>
    <property type="match status" value="1"/>
</dbReference>
<organism evidence="6 7">
    <name type="scientific">Catenuloplanes indicus</name>
    <dbReference type="NCBI Taxonomy" id="137267"/>
    <lineage>
        <taxon>Bacteria</taxon>
        <taxon>Bacillati</taxon>
        <taxon>Actinomycetota</taxon>
        <taxon>Actinomycetes</taxon>
        <taxon>Micromonosporales</taxon>
        <taxon>Micromonosporaceae</taxon>
        <taxon>Catenuloplanes</taxon>
    </lineage>
</organism>
<keyword evidence="7" id="KW-1185">Reference proteome</keyword>
<gene>
    <name evidence="6" type="ORF">J2S42_006184</name>
</gene>
<dbReference type="SUPFAM" id="SSF46689">
    <property type="entry name" value="Homeodomain-like"/>
    <property type="match status" value="1"/>
</dbReference>
<dbReference type="SMART" id="SM00342">
    <property type="entry name" value="HTH_ARAC"/>
    <property type="match status" value="1"/>
</dbReference>
<evidence type="ECO:0000313" key="6">
    <source>
        <dbReference type="EMBL" id="MDQ0369515.1"/>
    </source>
</evidence>
<protein>
    <submittedName>
        <fullName evidence="6">AraC-like DNA-binding protein</fullName>
    </submittedName>
</protein>
<feature type="region of interest" description="Disordered" evidence="4">
    <location>
        <begin position="1"/>
        <end position="26"/>
    </location>
</feature>
<keyword evidence="3" id="KW-0804">Transcription</keyword>
<reference evidence="6 7" key="1">
    <citation type="submission" date="2023-07" db="EMBL/GenBank/DDBJ databases">
        <title>Sequencing the genomes of 1000 actinobacteria strains.</title>
        <authorList>
            <person name="Klenk H.-P."/>
        </authorList>
    </citation>
    <scope>NUCLEOTIDE SEQUENCE [LARGE SCALE GENOMIC DNA]</scope>
    <source>
        <strain evidence="6 7">DSM 44709</strain>
    </source>
</reference>
<dbReference type="InterPro" id="IPR037923">
    <property type="entry name" value="HTH-like"/>
</dbReference>
<dbReference type="InterPro" id="IPR018060">
    <property type="entry name" value="HTH_AraC"/>
</dbReference>
<evidence type="ECO:0000256" key="3">
    <source>
        <dbReference type="ARBA" id="ARBA00023163"/>
    </source>
</evidence>
<proteinExistence type="predicted"/>
<keyword evidence="1" id="KW-0805">Transcription regulation</keyword>
<evidence type="ECO:0000259" key="5">
    <source>
        <dbReference type="PROSITE" id="PS01124"/>
    </source>
</evidence>
<dbReference type="RefSeq" id="WP_307244799.1">
    <property type="nucleotide sequence ID" value="NZ_JAUSUZ010000001.1"/>
</dbReference>
<evidence type="ECO:0000256" key="2">
    <source>
        <dbReference type="ARBA" id="ARBA00023125"/>
    </source>
</evidence>
<dbReference type="EMBL" id="JAUSUZ010000001">
    <property type="protein sequence ID" value="MDQ0369515.1"/>
    <property type="molecule type" value="Genomic_DNA"/>
</dbReference>
<evidence type="ECO:0000256" key="1">
    <source>
        <dbReference type="ARBA" id="ARBA00023015"/>
    </source>
</evidence>
<dbReference type="PROSITE" id="PS01124">
    <property type="entry name" value="HTH_ARAC_FAMILY_2"/>
    <property type="match status" value="1"/>
</dbReference>
<sequence length="288" mass="31239">MVGIGQARPGNEPARPSGIGATTLSDVPGDGPHLLDRNLLLLVTVGQGAQEIDFVRHDCRPGTLLWARPGQAIRLSRRAGLDAVVVSWHPEDLPDHWQPGGRCGWQLAGEDEDAVISEVSQLMVDRERHAGTPLADDLLRHQLTVLMLRIALIAGDPAPPEPAVFQEFRKAIETGYSRSRRVEEYAQLLGCSVRTLTRACLAATGRSAKQVIDDRVALQARRLLACTETPIADIGRALGFPEPTNFGRFFHRETGCSPGAFRAALPGPPLEAQAPGPHLLRTTAFHTF</sequence>
<dbReference type="GO" id="GO:0003700">
    <property type="term" value="F:DNA-binding transcription factor activity"/>
    <property type="evidence" value="ECO:0007669"/>
    <property type="project" value="InterPro"/>
</dbReference>
<accession>A0AAE3W576</accession>
<dbReference type="GO" id="GO:0043565">
    <property type="term" value="F:sequence-specific DNA binding"/>
    <property type="evidence" value="ECO:0007669"/>
    <property type="project" value="InterPro"/>
</dbReference>
<dbReference type="InterPro" id="IPR009057">
    <property type="entry name" value="Homeodomain-like_sf"/>
</dbReference>
<dbReference type="AlphaFoldDB" id="A0AAE3W576"/>
<dbReference type="SUPFAM" id="SSF51215">
    <property type="entry name" value="Regulatory protein AraC"/>
    <property type="match status" value="1"/>
</dbReference>
<dbReference type="Pfam" id="PF12833">
    <property type="entry name" value="HTH_18"/>
    <property type="match status" value="1"/>
</dbReference>
<feature type="domain" description="HTH araC/xylS-type" evidence="5">
    <location>
        <begin position="166"/>
        <end position="264"/>
    </location>
</feature>
<dbReference type="Proteomes" id="UP001240236">
    <property type="component" value="Unassembled WGS sequence"/>
</dbReference>
<dbReference type="PANTHER" id="PTHR43280:SF32">
    <property type="entry name" value="TRANSCRIPTIONAL REGULATORY PROTEIN"/>
    <property type="match status" value="1"/>
</dbReference>
<dbReference type="PANTHER" id="PTHR43280">
    <property type="entry name" value="ARAC-FAMILY TRANSCRIPTIONAL REGULATOR"/>
    <property type="match status" value="1"/>
</dbReference>